<dbReference type="EMBL" id="CP069023">
    <property type="protein sequence ID" value="QRC91382.1"/>
    <property type="molecule type" value="Genomic_DNA"/>
</dbReference>
<evidence type="ECO:0000313" key="2">
    <source>
        <dbReference type="Proteomes" id="UP000663193"/>
    </source>
</evidence>
<reference evidence="2" key="1">
    <citation type="journal article" date="2021" name="BMC Genomics">
        <title>Chromosome-level genome assembly and manually-curated proteome of model necrotroph Parastagonospora nodorum Sn15 reveals a genome-wide trove of candidate effector homologs, and redundancy of virulence-related functions within an accessory chromosome.</title>
        <authorList>
            <person name="Bertazzoni S."/>
            <person name="Jones D.A.B."/>
            <person name="Phan H.T."/>
            <person name="Tan K.-C."/>
            <person name="Hane J.K."/>
        </authorList>
    </citation>
    <scope>NUCLEOTIDE SEQUENCE [LARGE SCALE GENOMIC DNA]</scope>
    <source>
        <strain evidence="2">SN15 / ATCC MYA-4574 / FGSC 10173)</strain>
    </source>
</reference>
<evidence type="ECO:0000313" key="1">
    <source>
        <dbReference type="EMBL" id="QRC91382.1"/>
    </source>
</evidence>
<gene>
    <name evidence="1" type="ORF">JI435_401280</name>
</gene>
<organism evidence="1 2">
    <name type="scientific">Phaeosphaeria nodorum (strain SN15 / ATCC MYA-4574 / FGSC 10173)</name>
    <name type="common">Glume blotch fungus</name>
    <name type="synonym">Parastagonospora nodorum</name>
    <dbReference type="NCBI Taxonomy" id="321614"/>
    <lineage>
        <taxon>Eukaryota</taxon>
        <taxon>Fungi</taxon>
        <taxon>Dikarya</taxon>
        <taxon>Ascomycota</taxon>
        <taxon>Pezizomycotina</taxon>
        <taxon>Dothideomycetes</taxon>
        <taxon>Pleosporomycetidae</taxon>
        <taxon>Pleosporales</taxon>
        <taxon>Pleosporineae</taxon>
        <taxon>Phaeosphaeriaceae</taxon>
        <taxon>Parastagonospora</taxon>
    </lineage>
</organism>
<dbReference type="VEuPathDB" id="FungiDB:JI435_401280"/>
<accession>A0A7U2ERC6</accession>
<name>A0A7U2ERC6_PHANO</name>
<proteinExistence type="predicted"/>
<dbReference type="AlphaFoldDB" id="A0A7U2ERC6"/>
<dbReference type="Proteomes" id="UP000663193">
    <property type="component" value="Chromosome 1"/>
</dbReference>
<protein>
    <submittedName>
        <fullName evidence="1">Uncharacterized protein</fullName>
    </submittedName>
</protein>
<keyword evidence="2" id="KW-1185">Reference proteome</keyword>
<sequence>MSHCWLGQQKIIKLQTLAADGVTQPLKDLEGTLAENFCSTTNTDMLLRPP</sequence>